<evidence type="ECO:0000313" key="4">
    <source>
        <dbReference type="Proteomes" id="UP001189429"/>
    </source>
</evidence>
<sequence length="203" mass="21820">IYMVDRVPFRRDFALRFGATATFSFEDAVAGVKECTEGRGCSLVFDTAGDSASLEACLQTAAVGARLALVAIPEADHLAYNPHQARTKEVRVVNVHRSNVLLSESVALFADAAAAAQLERLVTHRMPLESVQKAFEMAAGYSEGVLKIMLQPGRCRYRARRVGVIGGEGMHACPEYLGRLVRDCGVEVCFAASLGREGASRGA</sequence>
<evidence type="ECO:0000259" key="2">
    <source>
        <dbReference type="Pfam" id="PF00107"/>
    </source>
</evidence>
<dbReference type="Pfam" id="PF00107">
    <property type="entry name" value="ADH_zinc_N"/>
    <property type="match status" value="1"/>
</dbReference>
<comment type="caution">
    <text evidence="3">The sequence shown here is derived from an EMBL/GenBank/DDBJ whole genome shotgun (WGS) entry which is preliminary data.</text>
</comment>
<dbReference type="SUPFAM" id="SSF51735">
    <property type="entry name" value="NAD(P)-binding Rossmann-fold domains"/>
    <property type="match status" value="1"/>
</dbReference>
<keyword evidence="1" id="KW-0560">Oxidoreductase</keyword>
<evidence type="ECO:0000313" key="3">
    <source>
        <dbReference type="EMBL" id="CAK0796182.1"/>
    </source>
</evidence>
<gene>
    <name evidence="3" type="ORF">PCOR1329_LOCUS5621</name>
</gene>
<reference evidence="3" key="1">
    <citation type="submission" date="2023-10" db="EMBL/GenBank/DDBJ databases">
        <authorList>
            <person name="Chen Y."/>
            <person name="Shah S."/>
            <person name="Dougan E. K."/>
            <person name="Thang M."/>
            <person name="Chan C."/>
        </authorList>
    </citation>
    <scope>NUCLEOTIDE SEQUENCE [LARGE SCALE GENOMIC DNA]</scope>
</reference>
<feature type="domain" description="Alcohol dehydrogenase-like C-terminal" evidence="2">
    <location>
        <begin position="1"/>
        <end position="99"/>
    </location>
</feature>
<dbReference type="InterPro" id="IPR036291">
    <property type="entry name" value="NAD(P)-bd_dom_sf"/>
</dbReference>
<dbReference type="Proteomes" id="UP001189429">
    <property type="component" value="Unassembled WGS sequence"/>
</dbReference>
<organism evidence="3 4">
    <name type="scientific">Prorocentrum cordatum</name>
    <dbReference type="NCBI Taxonomy" id="2364126"/>
    <lineage>
        <taxon>Eukaryota</taxon>
        <taxon>Sar</taxon>
        <taxon>Alveolata</taxon>
        <taxon>Dinophyceae</taxon>
        <taxon>Prorocentrales</taxon>
        <taxon>Prorocentraceae</taxon>
        <taxon>Prorocentrum</taxon>
    </lineage>
</organism>
<protein>
    <recommendedName>
        <fullName evidence="2">Alcohol dehydrogenase-like C-terminal domain-containing protein</fullName>
    </recommendedName>
</protein>
<keyword evidence="4" id="KW-1185">Reference proteome</keyword>
<dbReference type="InterPro" id="IPR050129">
    <property type="entry name" value="Zn_alcohol_dh"/>
</dbReference>
<evidence type="ECO:0000256" key="1">
    <source>
        <dbReference type="ARBA" id="ARBA00023002"/>
    </source>
</evidence>
<proteinExistence type="predicted"/>
<dbReference type="InterPro" id="IPR013149">
    <property type="entry name" value="ADH-like_C"/>
</dbReference>
<dbReference type="Gene3D" id="3.40.50.720">
    <property type="entry name" value="NAD(P)-binding Rossmann-like Domain"/>
    <property type="match status" value="1"/>
</dbReference>
<dbReference type="EMBL" id="CAUYUJ010001486">
    <property type="protein sequence ID" value="CAK0796182.1"/>
    <property type="molecule type" value="Genomic_DNA"/>
</dbReference>
<dbReference type="Gene3D" id="3.90.180.10">
    <property type="entry name" value="Medium-chain alcohol dehydrogenases, catalytic domain"/>
    <property type="match status" value="1"/>
</dbReference>
<feature type="non-terminal residue" evidence="3">
    <location>
        <position position="1"/>
    </location>
</feature>
<name>A0ABN9PSZ5_9DINO</name>
<dbReference type="PANTHER" id="PTHR43401:SF2">
    <property type="entry name" value="L-THREONINE 3-DEHYDROGENASE"/>
    <property type="match status" value="1"/>
</dbReference>
<dbReference type="PANTHER" id="PTHR43401">
    <property type="entry name" value="L-THREONINE 3-DEHYDROGENASE"/>
    <property type="match status" value="1"/>
</dbReference>
<accession>A0ABN9PSZ5</accession>